<dbReference type="Pfam" id="PF24883">
    <property type="entry name" value="NPHP3_N"/>
    <property type="match status" value="1"/>
</dbReference>
<feature type="repeat" description="WD" evidence="3">
    <location>
        <begin position="921"/>
        <end position="955"/>
    </location>
</feature>
<dbReference type="Gene3D" id="3.40.50.300">
    <property type="entry name" value="P-loop containing nucleotide triphosphate hydrolases"/>
    <property type="match status" value="1"/>
</dbReference>
<dbReference type="SUPFAM" id="SSF52540">
    <property type="entry name" value="P-loop containing nucleoside triphosphate hydrolases"/>
    <property type="match status" value="1"/>
</dbReference>
<dbReference type="SMART" id="SM00320">
    <property type="entry name" value="WD40"/>
    <property type="match status" value="11"/>
</dbReference>
<dbReference type="PROSITE" id="PS50294">
    <property type="entry name" value="WD_REPEATS_REGION"/>
    <property type="match status" value="10"/>
</dbReference>
<feature type="repeat" description="WD" evidence="3">
    <location>
        <begin position="956"/>
        <end position="996"/>
    </location>
</feature>
<dbReference type="InterPro" id="IPR036322">
    <property type="entry name" value="WD40_repeat_dom_sf"/>
</dbReference>
<dbReference type="PROSITE" id="PS00678">
    <property type="entry name" value="WD_REPEATS_1"/>
    <property type="match status" value="8"/>
</dbReference>
<dbReference type="Proteomes" id="UP000191500">
    <property type="component" value="Unassembled WGS sequence"/>
</dbReference>
<comment type="caution">
    <text evidence="6">The sequence shown here is derived from an EMBL/GenBank/DDBJ whole genome shotgun (WGS) entry which is preliminary data.</text>
</comment>
<evidence type="ECO:0000256" key="3">
    <source>
        <dbReference type="PROSITE-ProRule" id="PRU00221"/>
    </source>
</evidence>
<feature type="repeat" description="WD" evidence="3">
    <location>
        <begin position="882"/>
        <end position="914"/>
    </location>
</feature>
<gene>
    <name evidence="6" type="ORF">PENCOP_c005G07489</name>
</gene>
<evidence type="ECO:0000313" key="6">
    <source>
        <dbReference type="EMBL" id="OQE40902.1"/>
    </source>
</evidence>
<dbReference type="CDD" id="cd00200">
    <property type="entry name" value="WD40"/>
    <property type="match status" value="2"/>
</dbReference>
<evidence type="ECO:0000256" key="2">
    <source>
        <dbReference type="ARBA" id="ARBA00022737"/>
    </source>
</evidence>
<feature type="repeat" description="WD" evidence="3">
    <location>
        <begin position="997"/>
        <end position="1037"/>
    </location>
</feature>
<dbReference type="InterPro" id="IPR056884">
    <property type="entry name" value="NPHP3-like_N"/>
</dbReference>
<feature type="repeat" description="WD" evidence="3">
    <location>
        <begin position="830"/>
        <end position="863"/>
    </location>
</feature>
<dbReference type="STRING" id="36646.A0A1V6UR47"/>
<dbReference type="InterPro" id="IPR001680">
    <property type="entry name" value="WD40_rpt"/>
</dbReference>
<keyword evidence="2" id="KW-0677">Repeat</keyword>
<keyword evidence="1 3" id="KW-0853">WD repeat</keyword>
<evidence type="ECO:0000259" key="5">
    <source>
        <dbReference type="PROSITE" id="PS50837"/>
    </source>
</evidence>
<dbReference type="PROSITE" id="PS50082">
    <property type="entry name" value="WD_REPEATS_2"/>
    <property type="match status" value="11"/>
</dbReference>
<dbReference type="SUPFAM" id="SSF50998">
    <property type="entry name" value="Quinoprotein alcohol dehydrogenase-like"/>
    <property type="match status" value="1"/>
</dbReference>
<feature type="domain" description="NACHT" evidence="5">
    <location>
        <begin position="196"/>
        <end position="345"/>
    </location>
</feature>
<dbReference type="Pfam" id="PF17111">
    <property type="entry name" value="PigL_N"/>
    <property type="match status" value="1"/>
</dbReference>
<dbReference type="PANTHER" id="PTHR45333:SF1">
    <property type="entry name" value="CHROMOSOME UNDETERMINED SCAFFOLD_625, WHOLE GENOME SHOTGUN SEQUENCE"/>
    <property type="match status" value="1"/>
</dbReference>
<feature type="repeat" description="WD" evidence="3">
    <location>
        <begin position="1166"/>
        <end position="1207"/>
    </location>
</feature>
<accession>A0A1V6UR47</accession>
<dbReference type="EMBL" id="MDDG01000005">
    <property type="protein sequence ID" value="OQE40902.1"/>
    <property type="molecule type" value="Genomic_DNA"/>
</dbReference>
<reference evidence="7" key="1">
    <citation type="journal article" date="2017" name="Nat. Microbiol.">
        <title>Global analysis of biosynthetic gene clusters reveals vast potential of secondary metabolite production in Penicillium species.</title>
        <authorList>
            <person name="Nielsen J.C."/>
            <person name="Grijseels S."/>
            <person name="Prigent S."/>
            <person name="Ji B."/>
            <person name="Dainat J."/>
            <person name="Nielsen K.F."/>
            <person name="Frisvad J.C."/>
            <person name="Workman M."/>
            <person name="Nielsen J."/>
        </authorList>
    </citation>
    <scope>NUCLEOTIDE SEQUENCE [LARGE SCALE GENOMIC DNA]</scope>
    <source>
        <strain evidence="7">IBT 31321</strain>
    </source>
</reference>
<dbReference type="InterPro" id="IPR007111">
    <property type="entry name" value="NACHT_NTPase"/>
</dbReference>
<dbReference type="PRINTS" id="PR00320">
    <property type="entry name" value="GPROTEINBRPT"/>
</dbReference>
<dbReference type="InterPro" id="IPR027417">
    <property type="entry name" value="P-loop_NTPase"/>
</dbReference>
<dbReference type="Gene3D" id="2.130.10.10">
    <property type="entry name" value="YVTN repeat-like/Quinoprotein amine dehydrogenase"/>
    <property type="match status" value="5"/>
</dbReference>
<feature type="repeat" description="WD" evidence="3">
    <location>
        <begin position="1124"/>
        <end position="1165"/>
    </location>
</feature>
<feature type="repeat" description="WD" evidence="3">
    <location>
        <begin position="777"/>
        <end position="817"/>
    </location>
</feature>
<dbReference type="SUPFAM" id="SSF50978">
    <property type="entry name" value="WD40 repeat-like"/>
    <property type="match status" value="1"/>
</dbReference>
<evidence type="ECO:0000256" key="4">
    <source>
        <dbReference type="SAM" id="Coils"/>
    </source>
</evidence>
<dbReference type="Pfam" id="PF00400">
    <property type="entry name" value="WD40"/>
    <property type="match status" value="11"/>
</dbReference>
<feature type="repeat" description="WD" evidence="3">
    <location>
        <begin position="1082"/>
        <end position="1123"/>
    </location>
</feature>
<dbReference type="InterPro" id="IPR011047">
    <property type="entry name" value="Quinoprotein_ADH-like_sf"/>
</dbReference>
<dbReference type="InterPro" id="IPR018391">
    <property type="entry name" value="PQQ_b-propeller_rpt"/>
</dbReference>
<proteinExistence type="predicted"/>
<dbReference type="InterPro" id="IPR031348">
    <property type="entry name" value="PigL_N"/>
</dbReference>
<dbReference type="PANTHER" id="PTHR45333">
    <property type="entry name" value="MEMBRANE PROTEIN-RELATED"/>
    <property type="match status" value="1"/>
</dbReference>
<keyword evidence="7" id="KW-1185">Reference proteome</keyword>
<name>A0A1V6UR47_9EURO</name>
<organism evidence="6 7">
    <name type="scientific">Penicillium coprophilum</name>
    <dbReference type="NCBI Taxonomy" id="36646"/>
    <lineage>
        <taxon>Eukaryota</taxon>
        <taxon>Fungi</taxon>
        <taxon>Dikarya</taxon>
        <taxon>Ascomycota</taxon>
        <taxon>Pezizomycotina</taxon>
        <taxon>Eurotiomycetes</taxon>
        <taxon>Eurotiomycetidae</taxon>
        <taxon>Eurotiales</taxon>
        <taxon>Aspergillaceae</taxon>
        <taxon>Penicillium</taxon>
    </lineage>
</organism>
<dbReference type="SMART" id="SM00564">
    <property type="entry name" value="PQQ"/>
    <property type="match status" value="5"/>
</dbReference>
<evidence type="ECO:0000313" key="7">
    <source>
        <dbReference type="Proteomes" id="UP000191500"/>
    </source>
</evidence>
<evidence type="ECO:0000256" key="1">
    <source>
        <dbReference type="ARBA" id="ARBA00022574"/>
    </source>
</evidence>
<feature type="coiled-coil region" evidence="4">
    <location>
        <begin position="24"/>
        <end position="61"/>
    </location>
</feature>
<sequence>MDPLSGATSVMAVMQLTASIVQICGKYLSNVKNARQDIRRLQDKMAALAQVLQSLDDLNRQSNGEKLTTTQGLAHNITKCSSTLANLKEKIDPGKSQSAMRKWGLRAFKWPLARAEVDDAITELESYKTTFSLSLHVDQVMSTNLIQQKIDLIRLQSAKGAAHDSYDNQHSKCLPGTRVNLLKEIEEWAKSPHGKCIFWLNGMAGTGKSTISRTVASRLEQQQLLGGSFFFKRGEEDRGRAKKLFPTLAEQLVIRIPQMLPRVQEAITKDPHISEKILREQFEKLLLDPLLEMKPQQGTASRVIVIDALDECDLEDDIRIILRLLPQVQRSKSVQLRFLLTSRPDLPIRLGFKEIIDDHQGLVLHKIEKSVIEHDISLYLKDQLLRLKQRHPFPPDWPGNAATRELVNRAIPLFIAAVTLCRFICDVNWNPQKRLEAILKDKSTYASKMDGTYIPVLNQLLTGQDETESQELLDDFKETVGVVIILATPLSINSLSQLVKKEPDDIKCRLDQLHSVLTVPNDVDKPVRILHLSFRDFLLDHNIQKSKFWINSKVAHQHLTAGCLRIMRNKLKKNICSLPSEGTEYNEISKNLIQDNIHPELKYACRYWVYHLLQCSDLPGMIDDAVLFLQTHLLHWVEALSLLRFTSEILGILDQLQRAISVNGYQTLDFLRDAKRLILKNRQIVDRAPLQIYCAALVFAPRTSIIRMIYEHEIPKWICQLPQVEEKWGALTQTLEGHSHLVSSVAFSPSGCLLASGSYDGSIRVWDSATGMLTQTLKGNSGRVDSVAFSSDDRLASGYGDGSVHLWDTATGILTQTFEGQVLKEHSEGTSVAFSPDGSLVASSSGNNLVRLWDTATGVLTQTLKAQVLDGHTIEEYSKGASVAFSSDGRLLASSSGDWLVRLWDTAMGVLTYTLRGSFGVRSVAFSPNGCLLASGSYDGSIHLWDTATGALIQTLEGHSGLVLSVAFSPDGVLASCSGDGSTRLWDAATGAVTRIFKGHSDWVWSVAFSPDGRLVTGSSDGSVRLWDVMTDTSAVTQGLEGLSSRVEAVAFSPDGRLLASASGDRSVRLWDVTTGAVTKSLEGHSGIVLSVAFSADSQLLASASGDRSVRIWNAATGELIQTLEAHWHWVWSVTFSPDARILASGSRDRSVRIWDVATGALTLTLQGHFGRVLSVAFSPDGRLLASGSDDHSVRLWDPETGVLIQTWQFEETVATLKFSHDGLYIHTNFCFYDVQSRCDRPTCHSLDSNMGISIEDNQWIKRNDKKVLWLPVESRPTHFAIHANVLALASESGQVSFIRLYM</sequence>
<dbReference type="PROSITE" id="PS50837">
    <property type="entry name" value="NACHT"/>
    <property type="match status" value="1"/>
</dbReference>
<dbReference type="InterPro" id="IPR019775">
    <property type="entry name" value="WD40_repeat_CS"/>
</dbReference>
<protein>
    <recommendedName>
        <fullName evidence="5">NACHT domain-containing protein</fullName>
    </recommendedName>
</protein>
<feature type="repeat" description="WD" evidence="3">
    <location>
        <begin position="1040"/>
        <end position="1081"/>
    </location>
</feature>
<keyword evidence="4" id="KW-0175">Coiled coil</keyword>
<feature type="repeat" description="WD" evidence="3">
    <location>
        <begin position="735"/>
        <end position="776"/>
    </location>
</feature>
<dbReference type="InterPro" id="IPR020472">
    <property type="entry name" value="WD40_PAC1"/>
</dbReference>
<dbReference type="InterPro" id="IPR015943">
    <property type="entry name" value="WD40/YVTN_repeat-like_dom_sf"/>
</dbReference>